<accession>A0A5C3MU97</accession>
<dbReference type="InterPro" id="IPR036651">
    <property type="entry name" value="Gln_synt_N_sf"/>
</dbReference>
<dbReference type="GO" id="GO:0016301">
    <property type="term" value="F:kinase activity"/>
    <property type="evidence" value="ECO:0007669"/>
    <property type="project" value="UniProtKB-KW"/>
</dbReference>
<dbReference type="InterPro" id="IPR008146">
    <property type="entry name" value="Gln_synth_cat_dom"/>
</dbReference>
<keyword evidence="6" id="KW-0418">Kinase</keyword>
<dbReference type="GO" id="GO:0004356">
    <property type="term" value="F:glutamine synthetase activity"/>
    <property type="evidence" value="ECO:0007669"/>
    <property type="project" value="InterPro"/>
</dbReference>
<dbReference type="Gene3D" id="3.10.20.70">
    <property type="entry name" value="Glutamine synthetase, N-terminal domain"/>
    <property type="match status" value="1"/>
</dbReference>
<sequence>MSPNAGYGINYSPTDPKDAPVTLEQLGDKGIRYIRLTWVDLVNNIRYRVIPISHFRKLLKSSRQGITIAKIVLGLVFLNTAEGFGPVGEYLYVPDLKTLRVCPYAKGHAMVLGYFEHKDNKTSGNESLEVDLCPRTILKRVMQDAKKACDVDFLVGFETEFILLKSVDPIEAVNDHGWSNSPALPSGAVETKVLEEIADHLQASGVELEMYHAEAAPGQYEIVTGPLSPLEACDALILTRETIFNTASKHGLRATLAPRVFGSSCGSGAHTHMSIHSKKNLSLPPSTSSRLAPLEASFLAGVLESLPVLCALTLPTAPSYARMVDGVWSGGTCVAWGVENKETPLRLCPASSPHFEAKCIDGTSNPYLAMAGLLGAGLEGVKKASELKVKDCSEVAPAELSEAERKEMGVKVRMPKTIHEARERLAGPEGSVVREVLGDEFVKAYISVNKTLEKCLGEGTEAEVMKRMVENY</sequence>
<evidence type="ECO:0000256" key="1">
    <source>
        <dbReference type="ARBA" id="ARBA00021364"/>
    </source>
</evidence>
<dbReference type="PROSITE" id="PS51987">
    <property type="entry name" value="GS_CATALYTIC"/>
    <property type="match status" value="1"/>
</dbReference>
<evidence type="ECO:0000259" key="5">
    <source>
        <dbReference type="PROSITE" id="PS51987"/>
    </source>
</evidence>
<protein>
    <recommendedName>
        <fullName evidence="1">Glutamine synthetase</fullName>
    </recommendedName>
</protein>
<keyword evidence="2" id="KW-0436">Ligase</keyword>
<keyword evidence="7" id="KW-1185">Reference proteome</keyword>
<evidence type="ECO:0000256" key="4">
    <source>
        <dbReference type="RuleBase" id="RU000384"/>
    </source>
</evidence>
<dbReference type="EMBL" id="ML213518">
    <property type="protein sequence ID" value="TFK48874.1"/>
    <property type="molecule type" value="Genomic_DNA"/>
</dbReference>
<evidence type="ECO:0000256" key="2">
    <source>
        <dbReference type="ARBA" id="ARBA00022598"/>
    </source>
</evidence>
<evidence type="ECO:0000256" key="3">
    <source>
        <dbReference type="PROSITE-ProRule" id="PRU01331"/>
    </source>
</evidence>
<proteinExistence type="inferred from homology"/>
<feature type="domain" description="GS catalytic" evidence="5">
    <location>
        <begin position="134"/>
        <end position="472"/>
    </location>
</feature>
<reference evidence="6 7" key="1">
    <citation type="journal article" date="2019" name="Nat. Ecol. Evol.">
        <title>Megaphylogeny resolves global patterns of mushroom evolution.</title>
        <authorList>
            <person name="Varga T."/>
            <person name="Krizsan K."/>
            <person name="Foldi C."/>
            <person name="Dima B."/>
            <person name="Sanchez-Garcia M."/>
            <person name="Sanchez-Ramirez S."/>
            <person name="Szollosi G.J."/>
            <person name="Szarkandi J.G."/>
            <person name="Papp V."/>
            <person name="Albert L."/>
            <person name="Andreopoulos W."/>
            <person name="Angelini C."/>
            <person name="Antonin V."/>
            <person name="Barry K.W."/>
            <person name="Bougher N.L."/>
            <person name="Buchanan P."/>
            <person name="Buyck B."/>
            <person name="Bense V."/>
            <person name="Catcheside P."/>
            <person name="Chovatia M."/>
            <person name="Cooper J."/>
            <person name="Damon W."/>
            <person name="Desjardin D."/>
            <person name="Finy P."/>
            <person name="Geml J."/>
            <person name="Haridas S."/>
            <person name="Hughes K."/>
            <person name="Justo A."/>
            <person name="Karasinski D."/>
            <person name="Kautmanova I."/>
            <person name="Kiss B."/>
            <person name="Kocsube S."/>
            <person name="Kotiranta H."/>
            <person name="LaButti K.M."/>
            <person name="Lechner B.E."/>
            <person name="Liimatainen K."/>
            <person name="Lipzen A."/>
            <person name="Lukacs Z."/>
            <person name="Mihaltcheva S."/>
            <person name="Morgado L.N."/>
            <person name="Niskanen T."/>
            <person name="Noordeloos M.E."/>
            <person name="Ohm R.A."/>
            <person name="Ortiz-Santana B."/>
            <person name="Ovrebo C."/>
            <person name="Racz N."/>
            <person name="Riley R."/>
            <person name="Savchenko A."/>
            <person name="Shiryaev A."/>
            <person name="Soop K."/>
            <person name="Spirin V."/>
            <person name="Szebenyi C."/>
            <person name="Tomsovsky M."/>
            <person name="Tulloss R.E."/>
            <person name="Uehling J."/>
            <person name="Grigoriev I.V."/>
            <person name="Vagvolgyi C."/>
            <person name="Papp T."/>
            <person name="Martin F.M."/>
            <person name="Miettinen O."/>
            <person name="Hibbett D.S."/>
            <person name="Nagy L.G."/>
        </authorList>
    </citation>
    <scope>NUCLEOTIDE SEQUENCE [LARGE SCALE GENOMIC DNA]</scope>
    <source>
        <strain evidence="6 7">OMC1185</strain>
    </source>
</reference>
<dbReference type="OrthoDB" id="3364440at2759"/>
<dbReference type="InterPro" id="IPR014746">
    <property type="entry name" value="Gln_synth/guanido_kin_cat_dom"/>
</dbReference>
<dbReference type="PANTHER" id="PTHR43785:SF2">
    <property type="entry name" value="TYPE-1 GLUTAMINE SYNTHETASE 1"/>
    <property type="match status" value="1"/>
</dbReference>
<dbReference type="GO" id="GO:0006542">
    <property type="term" value="P:glutamine biosynthetic process"/>
    <property type="evidence" value="ECO:0007669"/>
    <property type="project" value="InterPro"/>
</dbReference>
<dbReference type="STRING" id="5364.A0A5C3MU97"/>
<comment type="similarity">
    <text evidence="3 4">Belongs to the glutamine synthetase family.</text>
</comment>
<dbReference type="SMART" id="SM01230">
    <property type="entry name" value="Gln-synt_C"/>
    <property type="match status" value="1"/>
</dbReference>
<dbReference type="Pfam" id="PF00120">
    <property type="entry name" value="Gln-synt_C"/>
    <property type="match status" value="1"/>
</dbReference>
<keyword evidence="6" id="KW-0808">Transferase</keyword>
<dbReference type="Proteomes" id="UP000305948">
    <property type="component" value="Unassembled WGS sequence"/>
</dbReference>
<dbReference type="Gene3D" id="3.30.590.10">
    <property type="entry name" value="Glutamine synthetase/guanido kinase, catalytic domain"/>
    <property type="match status" value="1"/>
</dbReference>
<dbReference type="SUPFAM" id="SSF54368">
    <property type="entry name" value="Glutamine synthetase, N-terminal domain"/>
    <property type="match status" value="1"/>
</dbReference>
<gene>
    <name evidence="6" type="ORF">OE88DRAFT_1664084</name>
</gene>
<evidence type="ECO:0000313" key="7">
    <source>
        <dbReference type="Proteomes" id="UP000305948"/>
    </source>
</evidence>
<organism evidence="6 7">
    <name type="scientific">Heliocybe sulcata</name>
    <dbReference type="NCBI Taxonomy" id="5364"/>
    <lineage>
        <taxon>Eukaryota</taxon>
        <taxon>Fungi</taxon>
        <taxon>Dikarya</taxon>
        <taxon>Basidiomycota</taxon>
        <taxon>Agaricomycotina</taxon>
        <taxon>Agaricomycetes</taxon>
        <taxon>Gloeophyllales</taxon>
        <taxon>Gloeophyllaceae</taxon>
        <taxon>Heliocybe</taxon>
    </lineage>
</organism>
<name>A0A5C3MU97_9AGAM</name>
<dbReference type="AlphaFoldDB" id="A0A5C3MU97"/>
<dbReference type="SUPFAM" id="SSF55931">
    <property type="entry name" value="Glutamine synthetase/guanido kinase"/>
    <property type="match status" value="1"/>
</dbReference>
<dbReference type="PANTHER" id="PTHR43785">
    <property type="entry name" value="GAMMA-GLUTAMYLPUTRESCINE SYNTHETASE"/>
    <property type="match status" value="1"/>
</dbReference>
<evidence type="ECO:0000313" key="6">
    <source>
        <dbReference type="EMBL" id="TFK48874.1"/>
    </source>
</evidence>